<gene>
    <name evidence="3" type="ORF">C0Q70_01181</name>
</gene>
<feature type="compositionally biased region" description="Polar residues" evidence="1">
    <location>
        <begin position="210"/>
        <end position="225"/>
    </location>
</feature>
<comment type="caution">
    <text evidence="3">The sequence shown here is derived from an EMBL/GenBank/DDBJ whole genome shotgun (WGS) entry which is preliminary data.</text>
</comment>
<keyword evidence="2" id="KW-1133">Transmembrane helix</keyword>
<evidence type="ECO:0000313" key="3">
    <source>
        <dbReference type="EMBL" id="PVD38565.1"/>
    </source>
</evidence>
<dbReference type="AlphaFoldDB" id="A0A2T7PYR2"/>
<feature type="region of interest" description="Disordered" evidence="1">
    <location>
        <begin position="208"/>
        <end position="241"/>
    </location>
</feature>
<accession>A0A2T7PYR2</accession>
<keyword evidence="2" id="KW-0472">Membrane</keyword>
<dbReference type="EMBL" id="PZQS01000001">
    <property type="protein sequence ID" value="PVD38565.1"/>
    <property type="molecule type" value="Genomic_DNA"/>
</dbReference>
<evidence type="ECO:0000256" key="1">
    <source>
        <dbReference type="SAM" id="MobiDB-lite"/>
    </source>
</evidence>
<evidence type="ECO:0000256" key="2">
    <source>
        <dbReference type="SAM" id="Phobius"/>
    </source>
</evidence>
<feature type="transmembrane region" description="Helical" evidence="2">
    <location>
        <begin position="73"/>
        <end position="94"/>
    </location>
</feature>
<sequence>MTPGNVESHVVFRESANRLVTPHKTSKMSSSQFSTLQKLALAAIVMGGIMCLVGLIVPYWAVFGIDGAEGDLGLWMLCGKIWKVSSCGIIPFFLTGVELARYGWGLYVFGAGFVVLALASFVACFAAPVNPPVGYIVGTSSPTVVVAQSSSNTNMSNTYQPYPPASYPPSAYPPASYPPSTYPPSAYPPSAYPPSAYPPSAYPPSAYPPNTCSPNPVSDSSSICTSEMPPGGYSTSGKVLD</sequence>
<keyword evidence="2" id="KW-0812">Transmembrane</keyword>
<dbReference type="Proteomes" id="UP000245119">
    <property type="component" value="Linkage Group LG1"/>
</dbReference>
<protein>
    <submittedName>
        <fullName evidence="3">Uncharacterized protein</fullName>
    </submittedName>
</protein>
<proteinExistence type="predicted"/>
<organism evidence="3 4">
    <name type="scientific">Pomacea canaliculata</name>
    <name type="common">Golden apple snail</name>
    <dbReference type="NCBI Taxonomy" id="400727"/>
    <lineage>
        <taxon>Eukaryota</taxon>
        <taxon>Metazoa</taxon>
        <taxon>Spiralia</taxon>
        <taxon>Lophotrochozoa</taxon>
        <taxon>Mollusca</taxon>
        <taxon>Gastropoda</taxon>
        <taxon>Caenogastropoda</taxon>
        <taxon>Architaenioglossa</taxon>
        <taxon>Ampullarioidea</taxon>
        <taxon>Ampullariidae</taxon>
        <taxon>Pomacea</taxon>
    </lineage>
</organism>
<feature type="transmembrane region" description="Helical" evidence="2">
    <location>
        <begin position="106"/>
        <end position="129"/>
    </location>
</feature>
<name>A0A2T7PYR2_POMCA</name>
<reference evidence="3 4" key="1">
    <citation type="submission" date="2018-04" db="EMBL/GenBank/DDBJ databases">
        <title>The genome of golden apple snail Pomacea canaliculata provides insight into stress tolerance and invasive adaptation.</title>
        <authorList>
            <person name="Liu C."/>
            <person name="Liu B."/>
            <person name="Ren Y."/>
            <person name="Zhang Y."/>
            <person name="Wang H."/>
            <person name="Li S."/>
            <person name="Jiang F."/>
            <person name="Yin L."/>
            <person name="Zhang G."/>
            <person name="Qian W."/>
            <person name="Fan W."/>
        </authorList>
    </citation>
    <scope>NUCLEOTIDE SEQUENCE [LARGE SCALE GENOMIC DNA]</scope>
    <source>
        <strain evidence="3">SZHN2017</strain>
        <tissue evidence="3">Muscle</tissue>
    </source>
</reference>
<dbReference type="OrthoDB" id="5987936at2759"/>
<evidence type="ECO:0000313" key="4">
    <source>
        <dbReference type="Proteomes" id="UP000245119"/>
    </source>
</evidence>
<feature type="transmembrane region" description="Helical" evidence="2">
    <location>
        <begin position="39"/>
        <end position="61"/>
    </location>
</feature>
<keyword evidence="4" id="KW-1185">Reference proteome</keyword>